<evidence type="ECO:0000256" key="3">
    <source>
        <dbReference type="ARBA" id="ARBA00023163"/>
    </source>
</evidence>
<evidence type="ECO:0000313" key="6">
    <source>
        <dbReference type="Proteomes" id="UP000001732"/>
    </source>
</evidence>
<dbReference type="PRINTS" id="PR00036">
    <property type="entry name" value="HTHLACI"/>
</dbReference>
<dbReference type="PANTHER" id="PTHR30146:SF109">
    <property type="entry name" value="HTH-TYPE TRANSCRIPTIONAL REGULATOR GALS"/>
    <property type="match status" value="1"/>
</dbReference>
<dbReference type="HOGENOM" id="CLU_037628_6_0_9"/>
<evidence type="ECO:0000259" key="4">
    <source>
        <dbReference type="PROSITE" id="PS50932"/>
    </source>
</evidence>
<dbReference type="SUPFAM" id="SSF47413">
    <property type="entry name" value="lambda repressor-like DNA-binding domains"/>
    <property type="match status" value="1"/>
</dbReference>
<dbReference type="SUPFAM" id="SSF53822">
    <property type="entry name" value="Periplasmic binding protein-like I"/>
    <property type="match status" value="1"/>
</dbReference>
<dbReference type="AlphaFoldDB" id="B5Y648"/>
<dbReference type="GO" id="GO:0000976">
    <property type="term" value="F:transcription cis-regulatory region binding"/>
    <property type="evidence" value="ECO:0007669"/>
    <property type="project" value="TreeGrafter"/>
</dbReference>
<reference evidence="5 6" key="2">
    <citation type="journal article" date="2014" name="Genome Announc.">
        <title>Complete Genome Sequence of Coprothermobacter proteolyticus DSM 5265.</title>
        <authorList>
            <person name="Alexiev A."/>
            <person name="Coil D.A."/>
            <person name="Badger J.H."/>
            <person name="Enticknap J."/>
            <person name="Ward N."/>
            <person name="Robb F.T."/>
            <person name="Eisen J.A."/>
        </authorList>
    </citation>
    <scope>NUCLEOTIDE SEQUENCE [LARGE SCALE GENOMIC DNA]</scope>
    <source>
        <strain evidence="6">ATCC 35245 / DSM 5265 / OCM 4 / BT</strain>
    </source>
</reference>
<evidence type="ECO:0000256" key="2">
    <source>
        <dbReference type="ARBA" id="ARBA00023125"/>
    </source>
</evidence>
<reference evidence="6" key="1">
    <citation type="submission" date="2008-08" db="EMBL/GenBank/DDBJ databases">
        <title>The complete genome sequence of Coprothermobacter proteolyticus strain ATCC 5245 / DSM 5265 / BT.</title>
        <authorList>
            <person name="Dodson R.J."/>
            <person name="Durkin A.S."/>
            <person name="Wu M."/>
            <person name="Eisen J."/>
            <person name="Sutton G."/>
        </authorList>
    </citation>
    <scope>NUCLEOTIDE SEQUENCE [LARGE SCALE GENOMIC DNA]</scope>
    <source>
        <strain evidence="6">ATCC 35245 / DSM 5265 / OCM 4 / BT</strain>
    </source>
</reference>
<evidence type="ECO:0000256" key="1">
    <source>
        <dbReference type="ARBA" id="ARBA00023015"/>
    </source>
</evidence>
<accession>B5Y648</accession>
<dbReference type="Pfam" id="PF00356">
    <property type="entry name" value="LacI"/>
    <property type="match status" value="1"/>
</dbReference>
<dbReference type="FunFam" id="1.10.260.40:FF:000002">
    <property type="entry name" value="HTH-type transcriptional repressor PurR"/>
    <property type="match status" value="1"/>
</dbReference>
<keyword evidence="3" id="KW-0804">Transcription</keyword>
<dbReference type="EMBL" id="CP001145">
    <property type="protein sequence ID" value="ACI17480.1"/>
    <property type="molecule type" value="Genomic_DNA"/>
</dbReference>
<dbReference type="GO" id="GO:0003700">
    <property type="term" value="F:DNA-binding transcription factor activity"/>
    <property type="evidence" value="ECO:0007669"/>
    <property type="project" value="TreeGrafter"/>
</dbReference>
<dbReference type="OrthoDB" id="9798934at2"/>
<dbReference type="eggNOG" id="COG1609">
    <property type="taxonomic scope" value="Bacteria"/>
</dbReference>
<dbReference type="InterPro" id="IPR028082">
    <property type="entry name" value="Peripla_BP_I"/>
</dbReference>
<proteinExistence type="predicted"/>
<keyword evidence="2" id="KW-0238">DNA-binding</keyword>
<evidence type="ECO:0000313" key="5">
    <source>
        <dbReference type="EMBL" id="ACI17480.1"/>
    </source>
</evidence>
<dbReference type="PROSITE" id="PS50932">
    <property type="entry name" value="HTH_LACI_2"/>
    <property type="match status" value="1"/>
</dbReference>
<feature type="domain" description="HTH lacI-type" evidence="4">
    <location>
        <begin position="2"/>
        <end position="57"/>
    </location>
</feature>
<sequence length="335" mass="37734">MATIKDVARLANVSITTVSRVINNKPEGVSEETRQRVLQVMEHLNYQPNRVARGLVTRRTNTLGLILPDITNPFFPEIARAVEDTANKHGYNIILCNTDDRSDKEELYIRVLKSKCVDGIVFTSSSMPVFKHVKQLRDYKMPFVLLDRHFYDEKLPGVYTDGYEGMYEITRYVLEMGHRKIAYIGGPHESPNSMYRYAGFEQALKDFGLVLDKELMVEGNYKISGGSEGVLELLKRGRDFTAVVCANDLMAIGAMEVLKGAGFRIPEDVSITGFDDIPMAKYVEPKLTTVAQPCYKMGEVATELLIKLIEGKTVEDTVITLKPKLIIRNSVKKVI</sequence>
<name>B5Y648_COPPD</name>
<dbReference type="RefSeq" id="WP_012544132.1">
    <property type="nucleotide sequence ID" value="NC_011295.1"/>
</dbReference>
<dbReference type="Gene3D" id="1.10.260.40">
    <property type="entry name" value="lambda repressor-like DNA-binding domains"/>
    <property type="match status" value="1"/>
</dbReference>
<keyword evidence="1" id="KW-0805">Transcription regulation</keyword>
<dbReference type="InterPro" id="IPR001761">
    <property type="entry name" value="Peripla_BP/Lac1_sug-bd_dom"/>
</dbReference>
<dbReference type="KEGG" id="cpo:COPRO5265_1470"/>
<dbReference type="CDD" id="cd01392">
    <property type="entry name" value="HTH_LacI"/>
    <property type="match status" value="1"/>
</dbReference>
<protein>
    <submittedName>
        <fullName evidence="5">Catabolite control protein A (Glucose-resistance amylase regulator)</fullName>
    </submittedName>
</protein>
<dbReference type="Pfam" id="PF00532">
    <property type="entry name" value="Peripla_BP_1"/>
    <property type="match status" value="1"/>
</dbReference>
<dbReference type="PANTHER" id="PTHR30146">
    <property type="entry name" value="LACI-RELATED TRANSCRIPTIONAL REPRESSOR"/>
    <property type="match status" value="1"/>
</dbReference>
<gene>
    <name evidence="5" type="ordered locus">COPRO5265_1470</name>
</gene>
<dbReference type="SMART" id="SM00354">
    <property type="entry name" value="HTH_LACI"/>
    <property type="match status" value="1"/>
</dbReference>
<dbReference type="InterPro" id="IPR010982">
    <property type="entry name" value="Lambda_DNA-bd_dom_sf"/>
</dbReference>
<dbReference type="Gene3D" id="3.40.50.2300">
    <property type="match status" value="2"/>
</dbReference>
<dbReference type="PROSITE" id="PS00356">
    <property type="entry name" value="HTH_LACI_1"/>
    <property type="match status" value="1"/>
</dbReference>
<dbReference type="CDD" id="cd06267">
    <property type="entry name" value="PBP1_LacI_sugar_binding-like"/>
    <property type="match status" value="1"/>
</dbReference>
<dbReference type="InterPro" id="IPR000843">
    <property type="entry name" value="HTH_LacI"/>
</dbReference>
<keyword evidence="6" id="KW-1185">Reference proteome</keyword>
<dbReference type="STRING" id="309798.COPRO5265_1470"/>
<organism evidence="5 6">
    <name type="scientific">Coprothermobacter proteolyticus (strain ATCC 35245 / DSM 5265 / OCM 4 / BT)</name>
    <dbReference type="NCBI Taxonomy" id="309798"/>
    <lineage>
        <taxon>Bacteria</taxon>
        <taxon>Pseudomonadati</taxon>
        <taxon>Coprothermobacterota</taxon>
        <taxon>Coprothermobacteria</taxon>
        <taxon>Coprothermobacterales</taxon>
        <taxon>Coprothermobacteraceae</taxon>
        <taxon>Coprothermobacter</taxon>
    </lineage>
</organism>
<dbReference type="Proteomes" id="UP000001732">
    <property type="component" value="Chromosome"/>
</dbReference>